<proteinExistence type="predicted"/>
<reference evidence="3" key="1">
    <citation type="submission" date="2018-06" db="EMBL/GenBank/DDBJ databases">
        <title>Complete genome of Pseudomonas insecticola strain QZS01.</title>
        <authorList>
            <person name="Wang J."/>
            <person name="Su Q."/>
        </authorList>
    </citation>
    <scope>NUCLEOTIDE SEQUENCE [LARGE SCALE GENOMIC DNA]</scope>
    <source>
        <strain evidence="3">QZS01</strain>
    </source>
</reference>
<dbReference type="AlphaFoldDB" id="A0A3Q9JP32"/>
<accession>A0A3Q9JP32</accession>
<dbReference type="Pfam" id="PF00462">
    <property type="entry name" value="Glutaredoxin"/>
    <property type="match status" value="1"/>
</dbReference>
<sequence>MVKYILIVLIVLGGYFLWPRSHVSNQESTELAKGINSLYRSVDSPASSQRSVSSIHLYATSWCGYCAKTRNLFKQRGVRYIEYDIEKDRAARARYNELKGRGVPLVEADGRIIRGYNEPLLRQLVDDDRYKL</sequence>
<dbReference type="RefSeq" id="WP_127164517.1">
    <property type="nucleotide sequence ID" value="NZ_CP029822.1"/>
</dbReference>
<evidence type="ECO:0000313" key="3">
    <source>
        <dbReference type="Proteomes" id="UP000273143"/>
    </source>
</evidence>
<name>A0A3Q9JP32_9GAMM</name>
<gene>
    <name evidence="2" type="ORF">DM558_14100</name>
</gene>
<organism evidence="2 3">
    <name type="scientific">Entomomonas moraniae</name>
    <dbReference type="NCBI Taxonomy" id="2213226"/>
    <lineage>
        <taxon>Bacteria</taxon>
        <taxon>Pseudomonadati</taxon>
        <taxon>Pseudomonadota</taxon>
        <taxon>Gammaproteobacteria</taxon>
        <taxon>Pseudomonadales</taxon>
        <taxon>Pseudomonadaceae</taxon>
        <taxon>Entomomonas</taxon>
    </lineage>
</organism>
<dbReference type="InterPro" id="IPR036249">
    <property type="entry name" value="Thioredoxin-like_sf"/>
</dbReference>
<dbReference type="SUPFAM" id="SSF52833">
    <property type="entry name" value="Thioredoxin-like"/>
    <property type="match status" value="1"/>
</dbReference>
<dbReference type="InterPro" id="IPR051548">
    <property type="entry name" value="Grx-like_ET"/>
</dbReference>
<dbReference type="CDD" id="cd02976">
    <property type="entry name" value="NrdH"/>
    <property type="match status" value="1"/>
</dbReference>
<dbReference type="PROSITE" id="PS51354">
    <property type="entry name" value="GLUTAREDOXIN_2"/>
    <property type="match status" value="1"/>
</dbReference>
<dbReference type="PANTHER" id="PTHR34386:SF1">
    <property type="entry name" value="GLUTAREDOXIN-LIKE PROTEIN NRDH"/>
    <property type="match status" value="1"/>
</dbReference>
<dbReference type="EMBL" id="CP029822">
    <property type="protein sequence ID" value="AZS51829.1"/>
    <property type="molecule type" value="Genomic_DNA"/>
</dbReference>
<evidence type="ECO:0000259" key="1">
    <source>
        <dbReference type="Pfam" id="PF00462"/>
    </source>
</evidence>
<dbReference type="Gene3D" id="3.40.30.10">
    <property type="entry name" value="Glutaredoxin"/>
    <property type="match status" value="1"/>
</dbReference>
<dbReference type="GO" id="GO:0045454">
    <property type="term" value="P:cell redox homeostasis"/>
    <property type="evidence" value="ECO:0007669"/>
    <property type="project" value="TreeGrafter"/>
</dbReference>
<dbReference type="PANTHER" id="PTHR34386">
    <property type="entry name" value="GLUTAREDOXIN"/>
    <property type="match status" value="1"/>
</dbReference>
<dbReference type="Proteomes" id="UP000273143">
    <property type="component" value="Chromosome"/>
</dbReference>
<dbReference type="KEGG" id="emo:DM558_14100"/>
<dbReference type="GO" id="GO:0009055">
    <property type="term" value="F:electron transfer activity"/>
    <property type="evidence" value="ECO:0007669"/>
    <property type="project" value="TreeGrafter"/>
</dbReference>
<dbReference type="InterPro" id="IPR002109">
    <property type="entry name" value="Glutaredoxin"/>
</dbReference>
<keyword evidence="3" id="KW-1185">Reference proteome</keyword>
<protein>
    <submittedName>
        <fullName evidence="2">Glutaredoxin family protein</fullName>
    </submittedName>
</protein>
<evidence type="ECO:0000313" key="2">
    <source>
        <dbReference type="EMBL" id="AZS51829.1"/>
    </source>
</evidence>
<feature type="domain" description="Glutaredoxin" evidence="1">
    <location>
        <begin position="56"/>
        <end position="113"/>
    </location>
</feature>